<sequence length="325" mass="34632">MSLRGVSLLRSARRVTSIRSTTGPLRTLGALGATRSHTTRDRYFLKPLKETEPEPNYEYRFLAEPATVEILSYAFSGGQPRAGVDQGPGALIKAGLPAQLEKLGWYVEHNPTLEAEIAELTNKTEEEDKAIGKLRKPVSVSAVNERLADDVARVAGEGKLPLTLGGDHSLRQPARLPYLLPSRPRGHRHPALQHLAAAVSASRGPVSLPDRLVANASVYIGLRDIDAGEKHILKSLGIKVFTMHDVDRHGIGKVVDMALAHVGAARPIHLSFDVDALDPTVAPSTGTPVRGGLTFREGGEPDAGGRGVGGADDRGWMFARAGGAG</sequence>
<comment type="caution">
    <text evidence="7">The sequence shown here is derived from an EMBL/GenBank/DDBJ whole genome shotgun (WGS) entry which is preliminary data.</text>
</comment>
<dbReference type="GeneID" id="25990957"/>
<gene>
    <name evidence="7" type="ORF">A1Q1_07445</name>
</gene>
<dbReference type="RefSeq" id="XP_014184246.1">
    <property type="nucleotide sequence ID" value="XM_014328771.1"/>
</dbReference>
<dbReference type="OrthoDB" id="9992747at2759"/>
<dbReference type="Gene3D" id="3.40.800.10">
    <property type="entry name" value="Ureohydrolase domain"/>
    <property type="match status" value="2"/>
</dbReference>
<evidence type="ECO:0000256" key="4">
    <source>
        <dbReference type="PROSITE-ProRule" id="PRU00742"/>
    </source>
</evidence>
<evidence type="ECO:0000256" key="1">
    <source>
        <dbReference type="ARBA" id="ARBA00022723"/>
    </source>
</evidence>
<keyword evidence="3" id="KW-0464">Manganese</keyword>
<organism evidence="7 8">
    <name type="scientific">Trichosporon asahii var. asahii (strain ATCC 90039 / CBS 2479 / JCM 2466 / KCTC 7840 / NBRC 103889/ NCYC 2677 / UAMH 7654)</name>
    <name type="common">Yeast</name>
    <dbReference type="NCBI Taxonomy" id="1186058"/>
    <lineage>
        <taxon>Eukaryota</taxon>
        <taxon>Fungi</taxon>
        <taxon>Dikarya</taxon>
        <taxon>Basidiomycota</taxon>
        <taxon>Agaricomycotina</taxon>
        <taxon>Tremellomycetes</taxon>
        <taxon>Trichosporonales</taxon>
        <taxon>Trichosporonaceae</taxon>
        <taxon>Trichosporon</taxon>
    </lineage>
</organism>
<dbReference type="KEGG" id="tasa:A1Q1_07445"/>
<dbReference type="PANTHER" id="PTHR43782:SF3">
    <property type="entry name" value="ARGINASE"/>
    <property type="match status" value="1"/>
</dbReference>
<dbReference type="HOGENOM" id="CLU_855773_0_0_1"/>
<dbReference type="PRINTS" id="PR00116">
    <property type="entry name" value="ARGINASE"/>
</dbReference>
<evidence type="ECO:0000313" key="8">
    <source>
        <dbReference type="Proteomes" id="UP000002748"/>
    </source>
</evidence>
<protein>
    <submittedName>
        <fullName evidence="7">Arginase</fullName>
    </submittedName>
</protein>
<dbReference type="EMBL" id="ALBS01000005">
    <property type="protein sequence ID" value="EJT53207.1"/>
    <property type="molecule type" value="Genomic_DNA"/>
</dbReference>
<feature type="region of interest" description="Disordered" evidence="6">
    <location>
        <begin position="283"/>
        <end position="311"/>
    </location>
</feature>
<reference evidence="7 8" key="1">
    <citation type="journal article" date="2012" name="Eukaryot. Cell">
        <title>Draft genome sequence of CBS 2479, the standard type strain of Trichosporon asahii.</title>
        <authorList>
            <person name="Yang R.Y."/>
            <person name="Li H.T."/>
            <person name="Zhu H."/>
            <person name="Zhou G.P."/>
            <person name="Wang M."/>
            <person name="Wang L."/>
        </authorList>
    </citation>
    <scope>NUCLEOTIDE SEQUENCE [LARGE SCALE GENOMIC DNA]</scope>
    <source>
        <strain evidence="8">ATCC 90039 / CBS 2479 / JCM 2466 / KCTC 7840 / NCYC 2677 / UAMH 7654</strain>
    </source>
</reference>
<name>J8TYR5_TRIAS</name>
<dbReference type="InterPro" id="IPR006035">
    <property type="entry name" value="Ureohydrolase"/>
</dbReference>
<dbReference type="SUPFAM" id="SSF52768">
    <property type="entry name" value="Arginase/deacetylase"/>
    <property type="match status" value="1"/>
</dbReference>
<evidence type="ECO:0000313" key="7">
    <source>
        <dbReference type="EMBL" id="EJT53207.1"/>
    </source>
</evidence>
<dbReference type="GO" id="GO:0005634">
    <property type="term" value="C:nucleus"/>
    <property type="evidence" value="ECO:0007669"/>
    <property type="project" value="TreeGrafter"/>
</dbReference>
<dbReference type="GO" id="GO:0030145">
    <property type="term" value="F:manganese ion binding"/>
    <property type="evidence" value="ECO:0007669"/>
    <property type="project" value="TreeGrafter"/>
</dbReference>
<dbReference type="AlphaFoldDB" id="J8TYR5"/>
<dbReference type="Pfam" id="PF00491">
    <property type="entry name" value="Arginase"/>
    <property type="match status" value="2"/>
</dbReference>
<dbReference type="PROSITE" id="PS01053">
    <property type="entry name" value="ARGINASE_1"/>
    <property type="match status" value="1"/>
</dbReference>
<dbReference type="PANTHER" id="PTHR43782">
    <property type="entry name" value="ARGINASE"/>
    <property type="match status" value="1"/>
</dbReference>
<evidence type="ECO:0000256" key="3">
    <source>
        <dbReference type="ARBA" id="ARBA00023211"/>
    </source>
</evidence>
<evidence type="ECO:0000256" key="6">
    <source>
        <dbReference type="SAM" id="MobiDB-lite"/>
    </source>
</evidence>
<keyword evidence="2 5" id="KW-0378">Hydrolase</keyword>
<proteinExistence type="inferred from homology"/>
<comment type="similarity">
    <text evidence="4 5">Belongs to the arginase family.</text>
</comment>
<dbReference type="InterPro" id="IPR023696">
    <property type="entry name" value="Ureohydrolase_dom_sf"/>
</dbReference>
<dbReference type="InterPro" id="IPR020855">
    <property type="entry name" value="Ureohydrolase_Mn_BS"/>
</dbReference>
<dbReference type="PROSITE" id="PS51409">
    <property type="entry name" value="ARGINASE_2"/>
    <property type="match status" value="1"/>
</dbReference>
<evidence type="ECO:0000256" key="5">
    <source>
        <dbReference type="RuleBase" id="RU003684"/>
    </source>
</evidence>
<dbReference type="GO" id="GO:0005829">
    <property type="term" value="C:cytosol"/>
    <property type="evidence" value="ECO:0007669"/>
    <property type="project" value="TreeGrafter"/>
</dbReference>
<feature type="compositionally biased region" description="Gly residues" evidence="6">
    <location>
        <begin position="301"/>
        <end position="310"/>
    </location>
</feature>
<dbReference type="VEuPathDB" id="FungiDB:A1Q1_07445"/>
<keyword evidence="1" id="KW-0479">Metal-binding</keyword>
<dbReference type="Proteomes" id="UP000002748">
    <property type="component" value="Unassembled WGS sequence"/>
</dbReference>
<dbReference type="GO" id="GO:0004053">
    <property type="term" value="F:arginase activity"/>
    <property type="evidence" value="ECO:0007669"/>
    <property type="project" value="UniProtKB-ARBA"/>
</dbReference>
<accession>J8TYR5</accession>
<evidence type="ECO:0000256" key="2">
    <source>
        <dbReference type="ARBA" id="ARBA00022801"/>
    </source>
</evidence>